<dbReference type="OrthoDB" id="9790442at2"/>
<dbReference type="InterPro" id="IPR036388">
    <property type="entry name" value="WH-like_DNA-bd_sf"/>
</dbReference>
<evidence type="ECO:0000313" key="10">
    <source>
        <dbReference type="EMBL" id="OBR65062.1"/>
    </source>
</evidence>
<feature type="domain" description="Response regulatory" evidence="8">
    <location>
        <begin position="3"/>
        <end position="115"/>
    </location>
</feature>
<dbReference type="Proteomes" id="UP000092024">
    <property type="component" value="Unassembled WGS sequence"/>
</dbReference>
<dbReference type="RefSeq" id="WP_068684363.1">
    <property type="nucleotide sequence ID" value="NZ_LYPA01000064.1"/>
</dbReference>
<dbReference type="PROSITE" id="PS51755">
    <property type="entry name" value="OMPR_PHOB"/>
    <property type="match status" value="1"/>
</dbReference>
<dbReference type="AlphaFoldDB" id="A0A1A5YHJ3"/>
<dbReference type="InterPro" id="IPR001789">
    <property type="entry name" value="Sig_transdc_resp-reg_receiver"/>
</dbReference>
<dbReference type="PROSITE" id="PS50110">
    <property type="entry name" value="RESPONSE_REGULATORY"/>
    <property type="match status" value="1"/>
</dbReference>
<dbReference type="SMART" id="SM00862">
    <property type="entry name" value="Trans_reg_C"/>
    <property type="match status" value="1"/>
</dbReference>
<dbReference type="InterPro" id="IPR039420">
    <property type="entry name" value="WalR-like"/>
</dbReference>
<proteinExistence type="predicted"/>
<dbReference type="Pfam" id="PF00072">
    <property type="entry name" value="Response_reg"/>
    <property type="match status" value="1"/>
</dbReference>
<evidence type="ECO:0000259" key="8">
    <source>
        <dbReference type="PROSITE" id="PS50110"/>
    </source>
</evidence>
<dbReference type="STRING" id="1844972.A7K91_05745"/>
<feature type="modified residue" description="4-aspartylphosphate" evidence="6">
    <location>
        <position position="52"/>
    </location>
</feature>
<feature type="domain" description="OmpR/PhoB-type" evidence="9">
    <location>
        <begin position="124"/>
        <end position="219"/>
    </location>
</feature>
<keyword evidence="4 7" id="KW-0238">DNA-binding</keyword>
<evidence type="ECO:0000256" key="3">
    <source>
        <dbReference type="ARBA" id="ARBA00023015"/>
    </source>
</evidence>
<dbReference type="Gene3D" id="1.10.10.10">
    <property type="entry name" value="Winged helix-like DNA-binding domain superfamily/Winged helix DNA-binding domain"/>
    <property type="match status" value="1"/>
</dbReference>
<sequence>MKRILLVEDDPIIVSGLVYALEQEGYAVIHGNSVCEAQMHILENRFDLAILDMQLPDGSGFDVKEMLKATDTAIIFLTVVDDEGNIVRAFESGAADYIIKPFRLRELFARIKRTLSLYSEASQTTVLSLGGITIDTAAGKTYMNKTLIELTALEYRLLLTFAQNKGQLLTRLQILEHIWDSTGNFVEDNTLTVYIKRLREKLGDALEIKTVRGIGYRVD</sequence>
<dbReference type="SMART" id="SM00448">
    <property type="entry name" value="REC"/>
    <property type="match status" value="1"/>
</dbReference>
<comment type="caution">
    <text evidence="10">The sequence shown here is derived from an EMBL/GenBank/DDBJ whole genome shotgun (WGS) entry which is preliminary data.</text>
</comment>
<keyword evidence="2" id="KW-0902">Two-component regulatory system</keyword>
<keyword evidence="1 6" id="KW-0597">Phosphoprotein</keyword>
<evidence type="ECO:0000313" key="11">
    <source>
        <dbReference type="Proteomes" id="UP000092024"/>
    </source>
</evidence>
<accession>A0A1A5YHJ3</accession>
<dbReference type="InterPro" id="IPR001867">
    <property type="entry name" value="OmpR/PhoB-type_DNA-bd"/>
</dbReference>
<dbReference type="GO" id="GO:0032993">
    <property type="term" value="C:protein-DNA complex"/>
    <property type="evidence" value="ECO:0007669"/>
    <property type="project" value="TreeGrafter"/>
</dbReference>
<evidence type="ECO:0000256" key="4">
    <source>
        <dbReference type="ARBA" id="ARBA00023125"/>
    </source>
</evidence>
<dbReference type="GO" id="GO:0005829">
    <property type="term" value="C:cytosol"/>
    <property type="evidence" value="ECO:0007669"/>
    <property type="project" value="TreeGrafter"/>
</dbReference>
<dbReference type="PANTHER" id="PTHR48111">
    <property type="entry name" value="REGULATOR OF RPOS"/>
    <property type="match status" value="1"/>
</dbReference>
<evidence type="ECO:0000256" key="6">
    <source>
        <dbReference type="PROSITE-ProRule" id="PRU00169"/>
    </source>
</evidence>
<dbReference type="PANTHER" id="PTHR48111:SF73">
    <property type="entry name" value="ALKALINE PHOSPHATASE SYNTHESIS TRANSCRIPTIONAL REGULATORY PROTEIN PHOP"/>
    <property type="match status" value="1"/>
</dbReference>
<name>A0A1A5YHJ3_9BACL</name>
<evidence type="ECO:0000256" key="5">
    <source>
        <dbReference type="ARBA" id="ARBA00023163"/>
    </source>
</evidence>
<gene>
    <name evidence="10" type="ORF">A7K91_05745</name>
</gene>
<evidence type="ECO:0000256" key="7">
    <source>
        <dbReference type="PROSITE-ProRule" id="PRU01091"/>
    </source>
</evidence>
<organism evidence="10 11">
    <name type="scientific">Paenibacillus oryzae</name>
    <dbReference type="NCBI Taxonomy" id="1844972"/>
    <lineage>
        <taxon>Bacteria</taxon>
        <taxon>Bacillati</taxon>
        <taxon>Bacillota</taxon>
        <taxon>Bacilli</taxon>
        <taxon>Bacillales</taxon>
        <taxon>Paenibacillaceae</taxon>
        <taxon>Paenibacillus</taxon>
    </lineage>
</organism>
<keyword evidence="3" id="KW-0805">Transcription regulation</keyword>
<reference evidence="10 11" key="1">
    <citation type="submission" date="2016-05" db="EMBL/GenBank/DDBJ databases">
        <title>Paenibacillus oryzae. sp. nov., isolated from the rice root.</title>
        <authorList>
            <person name="Zhang J."/>
            <person name="Zhang X."/>
        </authorList>
    </citation>
    <scope>NUCLEOTIDE SEQUENCE [LARGE SCALE GENOMIC DNA]</scope>
    <source>
        <strain evidence="10 11">1DrF-4</strain>
    </source>
</reference>
<dbReference type="EMBL" id="LYPA01000064">
    <property type="protein sequence ID" value="OBR65062.1"/>
    <property type="molecule type" value="Genomic_DNA"/>
</dbReference>
<dbReference type="InterPro" id="IPR011006">
    <property type="entry name" value="CheY-like_superfamily"/>
</dbReference>
<feature type="DNA-binding region" description="OmpR/PhoB-type" evidence="7">
    <location>
        <begin position="124"/>
        <end position="219"/>
    </location>
</feature>
<dbReference type="GO" id="GO:0000156">
    <property type="term" value="F:phosphorelay response regulator activity"/>
    <property type="evidence" value="ECO:0007669"/>
    <property type="project" value="TreeGrafter"/>
</dbReference>
<dbReference type="Pfam" id="PF00486">
    <property type="entry name" value="Trans_reg_C"/>
    <property type="match status" value="1"/>
</dbReference>
<dbReference type="SUPFAM" id="SSF52172">
    <property type="entry name" value="CheY-like"/>
    <property type="match status" value="1"/>
</dbReference>
<keyword evidence="11" id="KW-1185">Reference proteome</keyword>
<evidence type="ECO:0000256" key="2">
    <source>
        <dbReference type="ARBA" id="ARBA00023012"/>
    </source>
</evidence>
<dbReference type="GO" id="GO:0000976">
    <property type="term" value="F:transcription cis-regulatory region binding"/>
    <property type="evidence" value="ECO:0007669"/>
    <property type="project" value="TreeGrafter"/>
</dbReference>
<dbReference type="CDD" id="cd00383">
    <property type="entry name" value="trans_reg_C"/>
    <property type="match status" value="1"/>
</dbReference>
<evidence type="ECO:0000256" key="1">
    <source>
        <dbReference type="ARBA" id="ARBA00022553"/>
    </source>
</evidence>
<keyword evidence="5" id="KW-0804">Transcription</keyword>
<evidence type="ECO:0000259" key="9">
    <source>
        <dbReference type="PROSITE" id="PS51755"/>
    </source>
</evidence>
<protein>
    <submittedName>
        <fullName evidence="10">DNA-binding response regulator</fullName>
    </submittedName>
</protein>
<dbReference type="Gene3D" id="3.40.50.2300">
    <property type="match status" value="1"/>
</dbReference>
<dbReference type="GO" id="GO:0006355">
    <property type="term" value="P:regulation of DNA-templated transcription"/>
    <property type="evidence" value="ECO:0007669"/>
    <property type="project" value="InterPro"/>
</dbReference>